<dbReference type="InterPro" id="IPR051266">
    <property type="entry name" value="CLCR"/>
</dbReference>
<dbReference type="InterPro" id="IPR036465">
    <property type="entry name" value="vWFA_dom_sf"/>
</dbReference>
<evidence type="ECO:0000313" key="2">
    <source>
        <dbReference type="EMBL" id="XAY07895.1"/>
    </source>
</evidence>
<accession>A0AAU7B208</accession>
<dbReference type="EMBL" id="CP114014">
    <property type="protein sequence ID" value="XAY07895.1"/>
    <property type="molecule type" value="Genomic_DNA"/>
</dbReference>
<dbReference type="KEGG" id="parq:DSM112329_04787"/>
<sequence>MHLNTHLDVDLVAIEADDEVTALIEFTAPELNSKEPRPDATVQVVLDRSGSMHGERLEAARLALIALVDRLAPTDRFGLVAFDDTVEVVVPAGPLTNKTAVKDAIRSVHSGGMTNLSAGLLRGLQEARRVAGPTGATVLLVSDGHANAGIVDHDQLSGVAASAHTHGVTTSTIGIGLDYDERLLASVAGGGQGGHAFAEDGDAAGAAVAGEVAGLLSKTVQAASLIIRPEASVDSVTIWHDLPTNPIDGGIMVELGDLWAGEHRKLVIGLKVPAKVALGLARIAAVELRYVAVPELTEHTLTTELHVNVVPGDQAAGRIPNPVVQQELLYQQTQDAKRRAADALADGDVAGAQATLDIAGAALAAAPACSVELDDEAQILRSLREQTAFAPGTAAKTMWMEHSRKNRKRGRD</sequence>
<dbReference type="PANTHER" id="PTHR10579">
    <property type="entry name" value="CALCIUM-ACTIVATED CHLORIDE CHANNEL REGULATOR"/>
    <property type="match status" value="1"/>
</dbReference>
<dbReference type="PANTHER" id="PTHR10579:SF43">
    <property type="entry name" value="ZINC FINGER (C3HC4-TYPE RING FINGER) FAMILY PROTEIN"/>
    <property type="match status" value="1"/>
</dbReference>
<evidence type="ECO:0000259" key="1">
    <source>
        <dbReference type="PROSITE" id="PS50234"/>
    </source>
</evidence>
<dbReference type="RefSeq" id="WP_354699081.1">
    <property type="nucleotide sequence ID" value="NZ_CP114014.1"/>
</dbReference>
<dbReference type="AlphaFoldDB" id="A0AAU7B208"/>
<protein>
    <recommendedName>
        <fullName evidence="1">VWFA domain-containing protein</fullName>
    </recommendedName>
</protein>
<dbReference type="InterPro" id="IPR002035">
    <property type="entry name" value="VWF_A"/>
</dbReference>
<dbReference type="SMART" id="SM00327">
    <property type="entry name" value="VWA"/>
    <property type="match status" value="1"/>
</dbReference>
<dbReference type="Pfam" id="PF00092">
    <property type="entry name" value="VWA"/>
    <property type="match status" value="1"/>
</dbReference>
<gene>
    <name evidence="2" type="ORF">DSM112329_04787</name>
</gene>
<dbReference type="Gene3D" id="3.40.50.410">
    <property type="entry name" value="von Willebrand factor, type A domain"/>
    <property type="match status" value="1"/>
</dbReference>
<organism evidence="2">
    <name type="scientific">Paraconexibacter sp. AEG42_29</name>
    <dbReference type="NCBI Taxonomy" id="2997339"/>
    <lineage>
        <taxon>Bacteria</taxon>
        <taxon>Bacillati</taxon>
        <taxon>Actinomycetota</taxon>
        <taxon>Thermoleophilia</taxon>
        <taxon>Solirubrobacterales</taxon>
        <taxon>Paraconexibacteraceae</taxon>
        <taxon>Paraconexibacter</taxon>
    </lineage>
</organism>
<dbReference type="SUPFAM" id="SSF53300">
    <property type="entry name" value="vWA-like"/>
    <property type="match status" value="1"/>
</dbReference>
<name>A0AAU7B208_9ACTN</name>
<feature type="domain" description="VWFA" evidence="1">
    <location>
        <begin position="41"/>
        <end position="219"/>
    </location>
</feature>
<proteinExistence type="predicted"/>
<reference evidence="2" key="1">
    <citation type="submission" date="2022-12" db="EMBL/GenBank/DDBJ databases">
        <title>Paraconexibacter alkalitolerans sp. nov. and Baekduia alba sp. nov., isolated from soil and emended description of the genera Paraconexibacter (Chun et al., 2020) and Baekduia (An et al., 2020).</title>
        <authorList>
            <person name="Vieira S."/>
            <person name="Huber K.J."/>
            <person name="Geppert A."/>
            <person name="Wolf J."/>
            <person name="Neumann-Schaal M."/>
            <person name="Muesken M."/>
            <person name="Overmann J."/>
        </authorList>
    </citation>
    <scope>NUCLEOTIDE SEQUENCE</scope>
    <source>
        <strain evidence="2">AEG42_29</strain>
    </source>
</reference>
<dbReference type="PROSITE" id="PS50234">
    <property type="entry name" value="VWFA"/>
    <property type="match status" value="1"/>
</dbReference>